<dbReference type="GO" id="GO:0004497">
    <property type="term" value="F:monooxygenase activity"/>
    <property type="evidence" value="ECO:0007669"/>
    <property type="project" value="UniProtKB-KW"/>
</dbReference>
<dbReference type="RefSeq" id="XP_043014435.1">
    <property type="nucleotide sequence ID" value="XM_043149827.1"/>
</dbReference>
<dbReference type="GO" id="GO:0005506">
    <property type="term" value="F:iron ion binding"/>
    <property type="evidence" value="ECO:0007669"/>
    <property type="project" value="InterPro"/>
</dbReference>
<evidence type="ECO:0000256" key="1">
    <source>
        <dbReference type="ARBA" id="ARBA00001971"/>
    </source>
</evidence>
<dbReference type="PANTHER" id="PTHR46300:SF7">
    <property type="entry name" value="P450, PUTATIVE (EUROFUNG)-RELATED"/>
    <property type="match status" value="1"/>
</dbReference>
<sequence length="517" mass="59199">MALFTTIQILLVLLLASTVAFLWRRHVSRLSLPPGPKGSFLTGVKDQLPPSAPWKKYATWAEHFRTNILYFRLYNKDFVVLNDHTAVHDLLNSRAGIYSDRPKAWMFFELCAREKAVFNISATNPRHSQYRRLLNTRLNSQAMKDMYEVLEDESEKMVKGMASSPVDYEKYIRRSIMEPIRNSVAVIMKVAYGYEVASENDHFINVAEECAKISGWAMAPGRWLVDYYPILRFLPSWLPFTGFQRQAEEWKKRLASLSDEPHQWVKSQMRSEEYRESFTSKLLNPEGGGAVSEAQEDLIKWSAGGLYVGATDTTISAMISFMLLMALHPEAQNKAQAEIDRVVGSHPRLPEVTELHHLHYLHAMMKEVLRYAPVANIALPHRVIRDDEYKGYRIPKDATVIANVWAIMHDPELYPNPSKFDPERFVGEQINSRRKIETDATVNINPDPTLFAFGFGRRSCPGIRFTETSLLLCMARILARFIIHLPPVSGVPAKVEFTSGITSHIKPFDIQIRPRVF</sequence>
<name>A0A9P8AE43_9AGAR</name>
<evidence type="ECO:0000256" key="2">
    <source>
        <dbReference type="ARBA" id="ARBA00005179"/>
    </source>
</evidence>
<keyword evidence="5 9" id="KW-0479">Metal-binding</keyword>
<comment type="similarity">
    <text evidence="3 10">Belongs to the cytochrome P450 family.</text>
</comment>
<keyword evidence="4 9" id="KW-0349">Heme</keyword>
<organism evidence="11 12">
    <name type="scientific">Marasmius oreades</name>
    <name type="common">fairy-ring Marasmius</name>
    <dbReference type="NCBI Taxonomy" id="181124"/>
    <lineage>
        <taxon>Eukaryota</taxon>
        <taxon>Fungi</taxon>
        <taxon>Dikarya</taxon>
        <taxon>Basidiomycota</taxon>
        <taxon>Agaricomycotina</taxon>
        <taxon>Agaricomycetes</taxon>
        <taxon>Agaricomycetidae</taxon>
        <taxon>Agaricales</taxon>
        <taxon>Marasmiineae</taxon>
        <taxon>Marasmiaceae</taxon>
        <taxon>Marasmius</taxon>
    </lineage>
</organism>
<dbReference type="PANTHER" id="PTHR46300">
    <property type="entry name" value="P450, PUTATIVE (EUROFUNG)-RELATED-RELATED"/>
    <property type="match status" value="1"/>
</dbReference>
<keyword evidence="12" id="KW-1185">Reference proteome</keyword>
<evidence type="ECO:0000313" key="11">
    <source>
        <dbReference type="EMBL" id="KAG7097965.1"/>
    </source>
</evidence>
<dbReference type="InterPro" id="IPR002401">
    <property type="entry name" value="Cyt_P450_E_grp-I"/>
</dbReference>
<evidence type="ECO:0000256" key="10">
    <source>
        <dbReference type="RuleBase" id="RU000461"/>
    </source>
</evidence>
<evidence type="ECO:0000256" key="4">
    <source>
        <dbReference type="ARBA" id="ARBA00022617"/>
    </source>
</evidence>
<dbReference type="PROSITE" id="PS00086">
    <property type="entry name" value="CYTOCHROME_P450"/>
    <property type="match status" value="1"/>
</dbReference>
<dbReference type="CDD" id="cd11065">
    <property type="entry name" value="CYP64-like"/>
    <property type="match status" value="1"/>
</dbReference>
<dbReference type="InterPro" id="IPR050364">
    <property type="entry name" value="Cytochrome_P450_fung"/>
</dbReference>
<dbReference type="GO" id="GO:0020037">
    <property type="term" value="F:heme binding"/>
    <property type="evidence" value="ECO:0007669"/>
    <property type="project" value="InterPro"/>
</dbReference>
<dbReference type="InterPro" id="IPR036396">
    <property type="entry name" value="Cyt_P450_sf"/>
</dbReference>
<keyword evidence="8 10" id="KW-0503">Monooxygenase</keyword>
<evidence type="ECO:0000256" key="8">
    <source>
        <dbReference type="ARBA" id="ARBA00023033"/>
    </source>
</evidence>
<reference evidence="11" key="1">
    <citation type="journal article" date="2021" name="Genome Biol. Evol.">
        <title>The assembled and annotated genome of the fairy-ring fungus Marasmius oreades.</title>
        <authorList>
            <person name="Hiltunen M."/>
            <person name="Ament-Velasquez S.L."/>
            <person name="Johannesson H."/>
        </authorList>
    </citation>
    <scope>NUCLEOTIDE SEQUENCE</scope>
    <source>
        <strain evidence="11">03SP1</strain>
    </source>
</reference>
<evidence type="ECO:0000256" key="5">
    <source>
        <dbReference type="ARBA" id="ARBA00022723"/>
    </source>
</evidence>
<comment type="cofactor">
    <cofactor evidence="1 9">
        <name>heme</name>
        <dbReference type="ChEBI" id="CHEBI:30413"/>
    </cofactor>
</comment>
<dbReference type="PRINTS" id="PR00463">
    <property type="entry name" value="EP450I"/>
</dbReference>
<feature type="binding site" description="axial binding residue" evidence="9">
    <location>
        <position position="460"/>
    </location>
    <ligand>
        <name>heme</name>
        <dbReference type="ChEBI" id="CHEBI:30413"/>
    </ligand>
    <ligandPart>
        <name>Fe</name>
        <dbReference type="ChEBI" id="CHEBI:18248"/>
    </ligandPart>
</feature>
<dbReference type="EMBL" id="CM032182">
    <property type="protein sequence ID" value="KAG7097965.1"/>
    <property type="molecule type" value="Genomic_DNA"/>
</dbReference>
<dbReference type="GO" id="GO:0016705">
    <property type="term" value="F:oxidoreductase activity, acting on paired donors, with incorporation or reduction of molecular oxygen"/>
    <property type="evidence" value="ECO:0007669"/>
    <property type="project" value="InterPro"/>
</dbReference>
<dbReference type="OrthoDB" id="2789670at2759"/>
<evidence type="ECO:0000256" key="6">
    <source>
        <dbReference type="ARBA" id="ARBA00023002"/>
    </source>
</evidence>
<comment type="pathway">
    <text evidence="2">Secondary metabolite biosynthesis.</text>
</comment>
<dbReference type="InterPro" id="IPR017972">
    <property type="entry name" value="Cyt_P450_CS"/>
</dbReference>
<dbReference type="GeneID" id="66074351"/>
<gene>
    <name evidence="11" type="ORF">E1B28_005275</name>
</gene>
<evidence type="ECO:0000256" key="9">
    <source>
        <dbReference type="PIRSR" id="PIRSR602401-1"/>
    </source>
</evidence>
<accession>A0A9P8AE43</accession>
<dbReference type="Proteomes" id="UP001049176">
    <property type="component" value="Chromosome 2"/>
</dbReference>
<protein>
    <recommendedName>
        <fullName evidence="13">Cytochrome P450</fullName>
    </recommendedName>
</protein>
<evidence type="ECO:0000313" key="12">
    <source>
        <dbReference type="Proteomes" id="UP001049176"/>
    </source>
</evidence>
<dbReference type="Gene3D" id="1.10.630.10">
    <property type="entry name" value="Cytochrome P450"/>
    <property type="match status" value="1"/>
</dbReference>
<evidence type="ECO:0008006" key="13">
    <source>
        <dbReference type="Google" id="ProtNLM"/>
    </source>
</evidence>
<keyword evidence="7 9" id="KW-0408">Iron</keyword>
<keyword evidence="6 10" id="KW-0560">Oxidoreductase</keyword>
<dbReference type="SUPFAM" id="SSF48264">
    <property type="entry name" value="Cytochrome P450"/>
    <property type="match status" value="1"/>
</dbReference>
<dbReference type="AlphaFoldDB" id="A0A9P8AE43"/>
<comment type="caution">
    <text evidence="11">The sequence shown here is derived from an EMBL/GenBank/DDBJ whole genome shotgun (WGS) entry which is preliminary data.</text>
</comment>
<evidence type="ECO:0000256" key="7">
    <source>
        <dbReference type="ARBA" id="ARBA00023004"/>
    </source>
</evidence>
<dbReference type="InterPro" id="IPR001128">
    <property type="entry name" value="Cyt_P450"/>
</dbReference>
<dbReference type="Pfam" id="PF00067">
    <property type="entry name" value="p450"/>
    <property type="match status" value="1"/>
</dbReference>
<dbReference type="PRINTS" id="PR00385">
    <property type="entry name" value="P450"/>
</dbReference>
<evidence type="ECO:0000256" key="3">
    <source>
        <dbReference type="ARBA" id="ARBA00010617"/>
    </source>
</evidence>
<proteinExistence type="inferred from homology"/>